<dbReference type="Pfam" id="PF02776">
    <property type="entry name" value="TPP_enzyme_N"/>
    <property type="match status" value="1"/>
</dbReference>
<organism evidence="4 5">
    <name type="scientific">Pseudonocardia acidicola</name>
    <dbReference type="NCBI Taxonomy" id="2724939"/>
    <lineage>
        <taxon>Bacteria</taxon>
        <taxon>Bacillati</taxon>
        <taxon>Actinomycetota</taxon>
        <taxon>Actinomycetes</taxon>
        <taxon>Pseudonocardiales</taxon>
        <taxon>Pseudonocardiaceae</taxon>
        <taxon>Pseudonocardia</taxon>
    </lineage>
</organism>
<reference evidence="4 5" key="1">
    <citation type="submission" date="2020-04" db="EMBL/GenBank/DDBJ databases">
        <authorList>
            <person name="Klaysubun C."/>
            <person name="Duangmal K."/>
            <person name="Lipun K."/>
        </authorList>
    </citation>
    <scope>NUCLEOTIDE SEQUENCE [LARGE SCALE GENOMIC DNA]</scope>
    <source>
        <strain evidence="4 5">K10HN5</strain>
    </source>
</reference>
<dbReference type="Gene3D" id="3.40.50.970">
    <property type="match status" value="1"/>
</dbReference>
<dbReference type="PANTHER" id="PTHR42818:SF1">
    <property type="entry name" value="SULFOPYRUVATE DECARBOXYLASE"/>
    <property type="match status" value="1"/>
</dbReference>
<evidence type="ECO:0000256" key="1">
    <source>
        <dbReference type="ARBA" id="ARBA00022793"/>
    </source>
</evidence>
<evidence type="ECO:0000256" key="2">
    <source>
        <dbReference type="ARBA" id="ARBA00023239"/>
    </source>
</evidence>
<sequence>MTEAPSRGVSVPSGLDWQVTIADRLVAGGVGVAAYVPDSRLNGVLERLGEHGLPLRSLAREEECVAYASGQRIAGRQPVVLMQSSGVGNALNALGSLAVPYRLGLPLVISMRGTLGERNPSQVPIGRATRSLLDALGVQSFPLHRAEDATAITDGVLGLAFGAQETAAILLGPELGGGREHR</sequence>
<accession>A0ABX1SN59</accession>
<evidence type="ECO:0000259" key="3">
    <source>
        <dbReference type="Pfam" id="PF02776"/>
    </source>
</evidence>
<gene>
    <name evidence="4" type="ORF">HF526_31090</name>
</gene>
<keyword evidence="5" id="KW-1185">Reference proteome</keyword>
<evidence type="ECO:0000313" key="4">
    <source>
        <dbReference type="EMBL" id="NMI01705.1"/>
    </source>
</evidence>
<feature type="domain" description="Thiamine pyrophosphate enzyme N-terminal TPP-binding" evidence="3">
    <location>
        <begin position="21"/>
        <end position="109"/>
    </location>
</feature>
<dbReference type="CDD" id="cd07035">
    <property type="entry name" value="TPP_PYR_POX_like"/>
    <property type="match status" value="1"/>
</dbReference>
<protein>
    <recommendedName>
        <fullName evidence="3">Thiamine pyrophosphate enzyme N-terminal TPP-binding domain-containing protein</fullName>
    </recommendedName>
</protein>
<dbReference type="PANTHER" id="PTHR42818">
    <property type="entry name" value="SULFOPYRUVATE DECARBOXYLASE SUBUNIT ALPHA"/>
    <property type="match status" value="1"/>
</dbReference>
<dbReference type="Proteomes" id="UP000820669">
    <property type="component" value="Unassembled WGS sequence"/>
</dbReference>
<dbReference type="SUPFAM" id="SSF52518">
    <property type="entry name" value="Thiamin diphosphate-binding fold (THDP-binding)"/>
    <property type="match status" value="1"/>
</dbReference>
<evidence type="ECO:0000313" key="5">
    <source>
        <dbReference type="Proteomes" id="UP000820669"/>
    </source>
</evidence>
<dbReference type="InterPro" id="IPR051818">
    <property type="entry name" value="TPP_dependent_decarboxylase"/>
</dbReference>
<dbReference type="EMBL" id="JAAXLA010000096">
    <property type="protein sequence ID" value="NMI01705.1"/>
    <property type="molecule type" value="Genomic_DNA"/>
</dbReference>
<comment type="caution">
    <text evidence="4">The sequence shown here is derived from an EMBL/GenBank/DDBJ whole genome shotgun (WGS) entry which is preliminary data.</text>
</comment>
<dbReference type="InterPro" id="IPR012001">
    <property type="entry name" value="Thiamin_PyroP_enz_TPP-bd_dom"/>
</dbReference>
<keyword evidence="1" id="KW-0210">Decarboxylase</keyword>
<keyword evidence="2" id="KW-0456">Lyase</keyword>
<dbReference type="InterPro" id="IPR029061">
    <property type="entry name" value="THDP-binding"/>
</dbReference>
<proteinExistence type="predicted"/>
<dbReference type="RefSeq" id="WP_169385221.1">
    <property type="nucleotide sequence ID" value="NZ_JAAXLA010000096.1"/>
</dbReference>
<name>A0ABX1SN59_9PSEU</name>